<name>A0A916VC07_9FIRM</name>
<dbReference type="Pfam" id="PF18742">
    <property type="entry name" value="DpnII-MboI"/>
    <property type="match status" value="1"/>
</dbReference>
<dbReference type="RefSeq" id="WP_201309483.1">
    <property type="nucleotide sequence ID" value="NZ_BLYI01000002.1"/>
</dbReference>
<reference evidence="1" key="1">
    <citation type="submission" date="2020-06" db="EMBL/GenBank/DDBJ databases">
        <title>Characterization of fructooligosaccharide metabolism and fructooligosaccharide-degrading enzymes in human commensal butyrate producers.</title>
        <authorList>
            <person name="Tanno H."/>
            <person name="Fujii T."/>
            <person name="Hirano K."/>
            <person name="Maeno S."/>
            <person name="Tonozuka T."/>
            <person name="Sakamoto M."/>
            <person name="Ohkuma M."/>
            <person name="Tochio T."/>
            <person name="Endo A."/>
        </authorList>
    </citation>
    <scope>NUCLEOTIDE SEQUENCE</scope>
    <source>
        <strain evidence="1">JCM 17466</strain>
    </source>
</reference>
<gene>
    <name evidence="1" type="ORF">ANBU17_00100</name>
</gene>
<protein>
    <submittedName>
        <fullName evidence="1">Uncharacterized protein</fullName>
    </submittedName>
</protein>
<evidence type="ECO:0000313" key="1">
    <source>
        <dbReference type="EMBL" id="GFO83663.1"/>
    </source>
</evidence>
<comment type="caution">
    <text evidence="1">The sequence shown here is derived from an EMBL/GenBank/DDBJ whole genome shotgun (WGS) entry which is preliminary data.</text>
</comment>
<dbReference type="EMBL" id="BLYI01000002">
    <property type="protein sequence ID" value="GFO83663.1"/>
    <property type="molecule type" value="Genomic_DNA"/>
</dbReference>
<dbReference type="Proteomes" id="UP000613208">
    <property type="component" value="Unassembled WGS sequence"/>
</dbReference>
<keyword evidence="2" id="KW-1185">Reference proteome</keyword>
<sequence length="241" mass="28717">MNEFHSIEEALASFKKADNEQTFEMNVTLFKQYLKQDGMSAEGIKEFERRAYYLPNEYSKKDTQERMMVARERVISYIEQFLDNEESNILLQVLEHYDLFLENLIERDPNKRAGIRKEQLSALKIENEYDVQHLLFAYLKPLYPMARTEVNQDMGYATVRTDISLDSETVIEVKCTRPSMQLGKLKEEIAADMIHYSEKNIYFFIYDKEKIIKEPQIFKKTYEKMVKEKNIHITIHQPKIL</sequence>
<dbReference type="AlphaFoldDB" id="A0A916VC07"/>
<accession>A0A916VC07</accession>
<evidence type="ECO:0000313" key="2">
    <source>
        <dbReference type="Proteomes" id="UP000613208"/>
    </source>
</evidence>
<proteinExistence type="predicted"/>
<organism evidence="1 2">
    <name type="scientific">Anaerostipes butyraticus</name>
    <dbReference type="NCBI Taxonomy" id="645466"/>
    <lineage>
        <taxon>Bacteria</taxon>
        <taxon>Bacillati</taxon>
        <taxon>Bacillota</taxon>
        <taxon>Clostridia</taxon>
        <taxon>Lachnospirales</taxon>
        <taxon>Lachnospiraceae</taxon>
        <taxon>Anaerostipes</taxon>
    </lineage>
</organism>